<dbReference type="STRING" id="123899.SAMEA3906487_03900"/>
<dbReference type="KEGG" id="btrm:SAMEA390648703900"/>
<reference evidence="1 2" key="1">
    <citation type="submission" date="2016-04" db="EMBL/GenBank/DDBJ databases">
        <authorList>
            <consortium name="Pathogen Informatics"/>
        </authorList>
    </citation>
    <scope>NUCLEOTIDE SEQUENCE [LARGE SCALE GENOMIC DNA]</scope>
    <source>
        <strain evidence="1 2">H044680328</strain>
    </source>
</reference>
<evidence type="ECO:0000313" key="2">
    <source>
        <dbReference type="Proteomes" id="UP000076825"/>
    </source>
</evidence>
<sequence>MRDLYIKVALWLLGPVLPKLRETFISEVVSEMRAHGSKLHQADEINALFAGVPWSHPVSAQPEQAHARPQESGELEWTLFRQQAGEE</sequence>
<protein>
    <submittedName>
        <fullName evidence="1">Uncharacterized protein</fullName>
    </submittedName>
</protein>
<evidence type="ECO:0000313" key="1">
    <source>
        <dbReference type="EMBL" id="SAI73916.1"/>
    </source>
</evidence>
<name>A0A157RKR0_9BORD</name>
<keyword evidence="2" id="KW-1185">Reference proteome</keyword>
<dbReference type="AlphaFoldDB" id="A0A157RKR0"/>
<accession>A0A157RKR0</accession>
<dbReference type="PATRIC" id="fig|123899.6.peg.3899"/>
<organism evidence="1 2">
    <name type="scientific">Bordetella trematum</name>
    <dbReference type="NCBI Taxonomy" id="123899"/>
    <lineage>
        <taxon>Bacteria</taxon>
        <taxon>Pseudomonadati</taxon>
        <taxon>Pseudomonadota</taxon>
        <taxon>Betaproteobacteria</taxon>
        <taxon>Burkholderiales</taxon>
        <taxon>Alcaligenaceae</taxon>
        <taxon>Bordetella</taxon>
    </lineage>
</organism>
<gene>
    <name evidence="1" type="ORF">SAMEA3906487_03900</name>
</gene>
<dbReference type="EMBL" id="LT546645">
    <property type="protein sequence ID" value="SAI73916.1"/>
    <property type="molecule type" value="Genomic_DNA"/>
</dbReference>
<dbReference type="Proteomes" id="UP000076825">
    <property type="component" value="Chromosome 1"/>
</dbReference>
<proteinExistence type="predicted"/>